<evidence type="ECO:0000256" key="1">
    <source>
        <dbReference type="ARBA" id="ARBA00004752"/>
    </source>
</evidence>
<evidence type="ECO:0000259" key="7">
    <source>
        <dbReference type="Pfam" id="PF03734"/>
    </source>
</evidence>
<dbReference type="Proteomes" id="UP000249590">
    <property type="component" value="Unassembled WGS sequence"/>
</dbReference>
<comment type="similarity">
    <text evidence="2">Belongs to the YkuD family.</text>
</comment>
<keyword evidence="5" id="KW-0573">Peptidoglycan synthesis</keyword>
<sequence length="129" mass="13827">MTISRRAFGVTTPFALAACVTRDDDLAARQVVLEHRRAFAMYSAMYAAIDTEPFAIPAIDVRRIAPHLLQQEVPDPTGEPAGTTEPSAIGTMVSSGCVRPFNQDIIDLYARLPVGTRVVVLPALSAATS</sequence>
<evidence type="ECO:0000313" key="8">
    <source>
        <dbReference type="EMBL" id="RAI03509.1"/>
    </source>
</evidence>
<dbReference type="GO" id="GO:0004180">
    <property type="term" value="F:carboxypeptidase activity"/>
    <property type="evidence" value="ECO:0007669"/>
    <property type="project" value="UniProtKB-ARBA"/>
</dbReference>
<dbReference type="GO" id="GO:0008360">
    <property type="term" value="P:regulation of cell shape"/>
    <property type="evidence" value="ECO:0007669"/>
    <property type="project" value="UniProtKB-KW"/>
</dbReference>
<dbReference type="InterPro" id="IPR005490">
    <property type="entry name" value="LD_TPept_cat_dom"/>
</dbReference>
<dbReference type="EMBL" id="QHHQ01000001">
    <property type="protein sequence ID" value="RAI03509.1"/>
    <property type="molecule type" value="Genomic_DNA"/>
</dbReference>
<dbReference type="GO" id="GO:0071555">
    <property type="term" value="P:cell wall organization"/>
    <property type="evidence" value="ECO:0007669"/>
    <property type="project" value="UniProtKB-KW"/>
</dbReference>
<evidence type="ECO:0000256" key="3">
    <source>
        <dbReference type="ARBA" id="ARBA00022679"/>
    </source>
</evidence>
<dbReference type="SUPFAM" id="SSF141523">
    <property type="entry name" value="L,D-transpeptidase catalytic domain-like"/>
    <property type="match status" value="1"/>
</dbReference>
<comment type="pathway">
    <text evidence="1">Cell wall biogenesis; peptidoglycan biosynthesis.</text>
</comment>
<evidence type="ECO:0000256" key="4">
    <source>
        <dbReference type="ARBA" id="ARBA00022960"/>
    </source>
</evidence>
<proteinExistence type="inferred from homology"/>
<comment type="caution">
    <text evidence="8">The sequence shown here is derived from an EMBL/GenBank/DDBJ whole genome shotgun (WGS) entry which is preliminary data.</text>
</comment>
<keyword evidence="6" id="KW-0961">Cell wall biogenesis/degradation</keyword>
<dbReference type="PROSITE" id="PS51257">
    <property type="entry name" value="PROKAR_LIPOPROTEIN"/>
    <property type="match status" value="1"/>
</dbReference>
<evidence type="ECO:0000313" key="9">
    <source>
        <dbReference type="Proteomes" id="UP000249590"/>
    </source>
</evidence>
<name>A0A8B2P4J7_9HYPH</name>
<accession>A0A8B2P4J7</accession>
<evidence type="ECO:0000256" key="2">
    <source>
        <dbReference type="ARBA" id="ARBA00005992"/>
    </source>
</evidence>
<dbReference type="CDD" id="cd16913">
    <property type="entry name" value="YkuD_like"/>
    <property type="match status" value="1"/>
</dbReference>
<dbReference type="Gene3D" id="2.40.440.10">
    <property type="entry name" value="L,D-transpeptidase catalytic domain-like"/>
    <property type="match status" value="1"/>
</dbReference>
<organism evidence="8 9">
    <name type="scientific">Acuticoccus sediminis</name>
    <dbReference type="NCBI Taxonomy" id="2184697"/>
    <lineage>
        <taxon>Bacteria</taxon>
        <taxon>Pseudomonadati</taxon>
        <taxon>Pseudomonadota</taxon>
        <taxon>Alphaproteobacteria</taxon>
        <taxon>Hyphomicrobiales</taxon>
        <taxon>Amorphaceae</taxon>
        <taxon>Acuticoccus</taxon>
    </lineage>
</organism>
<dbReference type="UniPathway" id="UPA00219"/>
<evidence type="ECO:0000256" key="6">
    <source>
        <dbReference type="ARBA" id="ARBA00023316"/>
    </source>
</evidence>
<keyword evidence="3" id="KW-0808">Transferase</keyword>
<dbReference type="GO" id="GO:0009252">
    <property type="term" value="P:peptidoglycan biosynthetic process"/>
    <property type="evidence" value="ECO:0007669"/>
    <property type="project" value="UniProtKB-UniPathway"/>
</dbReference>
<protein>
    <recommendedName>
        <fullName evidence="7">L,D-TPase catalytic domain-containing protein</fullName>
    </recommendedName>
</protein>
<dbReference type="GO" id="GO:0016740">
    <property type="term" value="F:transferase activity"/>
    <property type="evidence" value="ECO:0007669"/>
    <property type="project" value="UniProtKB-KW"/>
</dbReference>
<feature type="domain" description="L,D-TPase catalytic" evidence="7">
    <location>
        <begin position="83"/>
        <end position="120"/>
    </location>
</feature>
<evidence type="ECO:0000256" key="5">
    <source>
        <dbReference type="ARBA" id="ARBA00022984"/>
    </source>
</evidence>
<dbReference type="Pfam" id="PF03734">
    <property type="entry name" value="YkuD"/>
    <property type="match status" value="1"/>
</dbReference>
<dbReference type="OrthoDB" id="5243103at2"/>
<dbReference type="InterPro" id="IPR038063">
    <property type="entry name" value="Transpep_catalytic_dom"/>
</dbReference>
<keyword evidence="4" id="KW-0133">Cell shape</keyword>
<gene>
    <name evidence="8" type="ORF">DLJ53_03150</name>
</gene>
<keyword evidence="9" id="KW-1185">Reference proteome</keyword>
<reference evidence="8 9" key="1">
    <citation type="submission" date="2018-05" db="EMBL/GenBank/DDBJ databases">
        <title>Acuticoccus sediminis sp. nov., isolated from deep-sea sediment of Indian Ocean.</title>
        <authorList>
            <person name="Liu X."/>
            <person name="Lai Q."/>
            <person name="Du Y."/>
            <person name="Sun F."/>
            <person name="Zhang X."/>
            <person name="Wang S."/>
            <person name="Shao Z."/>
        </authorList>
    </citation>
    <scope>NUCLEOTIDE SEQUENCE [LARGE SCALE GENOMIC DNA]</scope>
    <source>
        <strain evidence="8 9">PTG4-2</strain>
    </source>
</reference>
<dbReference type="AlphaFoldDB" id="A0A8B2P4J7"/>